<keyword evidence="17" id="KW-1185">Reference proteome</keyword>
<reference evidence="16 17" key="1">
    <citation type="submission" date="2017-12" db="EMBL/GenBank/DDBJ databases">
        <title>Gene loss provides genomic basis for host adaptation in cereal stripe rust fungi.</title>
        <authorList>
            <person name="Xia C."/>
        </authorList>
    </citation>
    <scope>NUCLEOTIDE SEQUENCE [LARGE SCALE GENOMIC DNA]</scope>
    <source>
        <strain evidence="16 17">93TX-2</strain>
    </source>
</reference>
<dbReference type="InterPro" id="IPR023123">
    <property type="entry name" value="Tubulin_C"/>
</dbReference>
<dbReference type="VEuPathDB" id="FungiDB:PSTT_03313"/>
<dbReference type="AlphaFoldDB" id="A0A2S4VH21"/>
<dbReference type="InterPro" id="IPR000217">
    <property type="entry name" value="Tubulin"/>
</dbReference>
<evidence type="ECO:0000256" key="4">
    <source>
        <dbReference type="ARBA" id="ARBA00022490"/>
    </source>
</evidence>
<evidence type="ECO:0000256" key="7">
    <source>
        <dbReference type="ARBA" id="ARBA00022741"/>
    </source>
</evidence>
<evidence type="ECO:0000256" key="10">
    <source>
        <dbReference type="ARBA" id="ARBA00023134"/>
    </source>
</evidence>
<comment type="catalytic activity">
    <reaction evidence="12">
        <text>GTP + H2O = GDP + phosphate + H(+)</text>
        <dbReference type="Rhea" id="RHEA:19669"/>
        <dbReference type="ChEBI" id="CHEBI:15377"/>
        <dbReference type="ChEBI" id="CHEBI:15378"/>
        <dbReference type="ChEBI" id="CHEBI:37565"/>
        <dbReference type="ChEBI" id="CHEBI:43474"/>
        <dbReference type="ChEBI" id="CHEBI:58189"/>
    </reaction>
    <physiologicalReaction direction="left-to-right" evidence="12">
        <dbReference type="Rhea" id="RHEA:19670"/>
    </physiologicalReaction>
</comment>
<keyword evidence="8" id="KW-0378">Hydrolase</keyword>
<keyword evidence="11" id="KW-0206">Cytoskeleton</keyword>
<dbReference type="SMART" id="SM00864">
    <property type="entry name" value="Tubulin"/>
    <property type="match status" value="1"/>
</dbReference>
<reference evidence="17" key="3">
    <citation type="journal article" date="2018" name="Mol. Plant Microbe Interact.">
        <title>Genome sequence resources for the wheat stripe rust pathogen (Puccinia striiformis f. sp. tritici) and the barley stripe rust pathogen (Puccinia striiformis f. sp. hordei).</title>
        <authorList>
            <person name="Xia C."/>
            <person name="Wang M."/>
            <person name="Yin C."/>
            <person name="Cornejo O.E."/>
            <person name="Hulbert S.H."/>
            <person name="Chen X."/>
        </authorList>
    </citation>
    <scope>NUCLEOTIDE SEQUENCE [LARGE SCALE GENOMIC DNA]</scope>
    <source>
        <strain evidence="17">93TX-2</strain>
    </source>
</reference>
<dbReference type="Gene3D" id="3.30.1330.20">
    <property type="entry name" value="Tubulin/FtsZ, C-terminal domain"/>
    <property type="match status" value="1"/>
</dbReference>
<proteinExistence type="inferred from homology"/>
<evidence type="ECO:0000256" key="6">
    <source>
        <dbReference type="ARBA" id="ARBA00022723"/>
    </source>
</evidence>
<evidence type="ECO:0000256" key="1">
    <source>
        <dbReference type="ARBA" id="ARBA00001946"/>
    </source>
</evidence>
<dbReference type="PANTHER" id="PTHR11588">
    <property type="entry name" value="TUBULIN"/>
    <property type="match status" value="1"/>
</dbReference>
<dbReference type="OrthoDB" id="1662883at2759"/>
<evidence type="ECO:0000256" key="12">
    <source>
        <dbReference type="ARBA" id="ARBA00049117"/>
    </source>
</evidence>
<dbReference type="VEuPathDB" id="FungiDB:PSHT_09381"/>
<evidence type="ECO:0000313" key="17">
    <source>
        <dbReference type="Proteomes" id="UP000238274"/>
    </source>
</evidence>
<reference evidence="17" key="2">
    <citation type="journal article" date="2018" name="BMC Genomics">
        <title>Genomic insights into host adaptation between the wheat stripe rust pathogen (Puccinia striiformis f. sp. tritici) and the barley stripe rust pathogen (Puccinia striiformis f. sp. hordei).</title>
        <authorList>
            <person name="Xia C."/>
            <person name="Wang M."/>
            <person name="Yin C."/>
            <person name="Cornejo O.E."/>
            <person name="Hulbert S.H."/>
            <person name="Chen X."/>
        </authorList>
    </citation>
    <scope>NUCLEOTIDE SEQUENCE [LARGE SCALE GENOMIC DNA]</scope>
    <source>
        <strain evidence="17">93TX-2</strain>
    </source>
</reference>
<evidence type="ECO:0000256" key="3">
    <source>
        <dbReference type="ARBA" id="ARBA00009636"/>
    </source>
</evidence>
<dbReference type="GO" id="GO:0046872">
    <property type="term" value="F:metal ion binding"/>
    <property type="evidence" value="ECO:0007669"/>
    <property type="project" value="UniProtKB-KW"/>
</dbReference>
<keyword evidence="4" id="KW-0963">Cytoplasm</keyword>
<dbReference type="GO" id="GO:0007017">
    <property type="term" value="P:microtubule-based process"/>
    <property type="evidence" value="ECO:0007669"/>
    <property type="project" value="InterPro"/>
</dbReference>
<dbReference type="InterPro" id="IPR002452">
    <property type="entry name" value="Alpha_tubulin"/>
</dbReference>
<dbReference type="InterPro" id="IPR018316">
    <property type="entry name" value="Tubulin/FtsZ_2-layer-sand-dom"/>
</dbReference>
<comment type="similarity">
    <text evidence="3">Belongs to the tubulin family.</text>
</comment>
<evidence type="ECO:0000256" key="9">
    <source>
        <dbReference type="ARBA" id="ARBA00022842"/>
    </source>
</evidence>
<dbReference type="Pfam" id="PF03953">
    <property type="entry name" value="Tubulin_C"/>
    <property type="match status" value="1"/>
</dbReference>
<accession>A0A2S4VH21</accession>
<keyword evidence="6" id="KW-0479">Metal-binding</keyword>
<dbReference type="GO" id="GO:0005874">
    <property type="term" value="C:microtubule"/>
    <property type="evidence" value="ECO:0007669"/>
    <property type="project" value="UniProtKB-KW"/>
</dbReference>
<dbReference type="GO" id="GO:0016787">
    <property type="term" value="F:hydrolase activity"/>
    <property type="evidence" value="ECO:0007669"/>
    <property type="project" value="UniProtKB-KW"/>
</dbReference>
<protein>
    <recommendedName>
        <fullName evidence="13">Tubulin alpha chain</fullName>
    </recommendedName>
</protein>
<dbReference type="FunFam" id="3.40.50.1440:FF:000007">
    <property type="entry name" value="Tubulin alpha chain"/>
    <property type="match status" value="1"/>
</dbReference>
<dbReference type="FunFam" id="3.30.1330.20:FF:000001">
    <property type="entry name" value="Tubulin alpha chain"/>
    <property type="match status" value="1"/>
</dbReference>
<evidence type="ECO:0000256" key="13">
    <source>
        <dbReference type="ARBA" id="ARBA00071544"/>
    </source>
</evidence>
<dbReference type="CDD" id="cd02186">
    <property type="entry name" value="alpha_tubulin"/>
    <property type="match status" value="1"/>
</dbReference>
<dbReference type="InterPro" id="IPR003008">
    <property type="entry name" value="Tubulin_FtsZ_GTPase"/>
</dbReference>
<name>A0A2S4VH21_9BASI</name>
<dbReference type="Gene3D" id="1.10.287.600">
    <property type="entry name" value="Helix hairpin bin"/>
    <property type="match status" value="1"/>
</dbReference>
<dbReference type="Proteomes" id="UP000238274">
    <property type="component" value="Unassembled WGS sequence"/>
</dbReference>
<dbReference type="InterPro" id="IPR008280">
    <property type="entry name" value="Tub_FtsZ_C"/>
</dbReference>
<dbReference type="GO" id="GO:0005525">
    <property type="term" value="F:GTP binding"/>
    <property type="evidence" value="ECO:0007669"/>
    <property type="project" value="UniProtKB-KW"/>
</dbReference>
<evidence type="ECO:0000256" key="5">
    <source>
        <dbReference type="ARBA" id="ARBA00022701"/>
    </source>
</evidence>
<dbReference type="GO" id="GO:0005200">
    <property type="term" value="F:structural constituent of cytoskeleton"/>
    <property type="evidence" value="ECO:0007669"/>
    <property type="project" value="InterPro"/>
</dbReference>
<evidence type="ECO:0000256" key="11">
    <source>
        <dbReference type="ARBA" id="ARBA00023212"/>
    </source>
</evidence>
<gene>
    <name evidence="16" type="ORF">PSHT_09381</name>
</gene>
<keyword evidence="9" id="KW-0460">Magnesium</keyword>
<dbReference type="Gene3D" id="3.40.50.1440">
    <property type="entry name" value="Tubulin/FtsZ, GTPase domain"/>
    <property type="match status" value="1"/>
</dbReference>
<evidence type="ECO:0000313" key="16">
    <source>
        <dbReference type="EMBL" id="POW08852.1"/>
    </source>
</evidence>
<feature type="domain" description="Tubulin/FtsZ GTPase" evidence="14">
    <location>
        <begin position="51"/>
        <end position="250"/>
    </location>
</feature>
<dbReference type="InterPro" id="IPR037103">
    <property type="entry name" value="Tubulin/FtsZ-like_C"/>
</dbReference>
<evidence type="ECO:0000256" key="8">
    <source>
        <dbReference type="ARBA" id="ARBA00022801"/>
    </source>
</evidence>
<dbReference type="InterPro" id="IPR036525">
    <property type="entry name" value="Tubulin/FtsZ_GTPase_sf"/>
</dbReference>
<keyword evidence="7" id="KW-0547">Nucleotide-binding</keyword>
<evidence type="ECO:0000256" key="2">
    <source>
        <dbReference type="ARBA" id="ARBA00004245"/>
    </source>
</evidence>
<comment type="cofactor">
    <cofactor evidence="1">
        <name>Mg(2+)</name>
        <dbReference type="ChEBI" id="CHEBI:18420"/>
    </cofactor>
</comment>
<dbReference type="PRINTS" id="PR01161">
    <property type="entry name" value="TUBULIN"/>
</dbReference>
<sequence>MEFAMREVISLHVGQAGCQVGNACWELYTIEHGLSPDGRITSPTARGDDGFSTFFSETGSGKYVPRSIYIDLEPNVVDEVRTGTYRSLFHPETLVTGKEDAANNYARGHYTVGKELIDISMDRIRKLADNCTGLQGFGALLLERLSADYGKKSKLEFAVYPAPKMSSSVVEPYNSVLTTHTTLEHVDCSFMVDNEAIYELLKVDASAQIAIPIHKICRKNLGVASPGFTNLNRLIAQVVSSVTASLRFDGSLNVDLNEFQTNLVPFPRIHFPLATYAPIISADKASHESNSVSDMTMSCFEPNNQMVKCDPRQGKYMSCALLYRGDVVPRDANAAVAIIKTKRTIQFVDWCPTGFKLGICNEAPACVPGSDTAKVSRSLCMLSNTTAIAAAWSRLDHKYVGEGMEEGEFSEAREDLAALEKDYEEVGMDGGDEEEVGEY</sequence>
<keyword evidence="5" id="KW-0493">Microtubule</keyword>
<dbReference type="SUPFAM" id="SSF52490">
    <property type="entry name" value="Tubulin nucleotide-binding domain-like"/>
    <property type="match status" value="1"/>
</dbReference>
<evidence type="ECO:0000259" key="14">
    <source>
        <dbReference type="SMART" id="SM00864"/>
    </source>
</evidence>
<keyword evidence="10" id="KW-0342">GTP-binding</keyword>
<organism evidence="16 17">
    <name type="scientific">Puccinia striiformis</name>
    <dbReference type="NCBI Taxonomy" id="27350"/>
    <lineage>
        <taxon>Eukaryota</taxon>
        <taxon>Fungi</taxon>
        <taxon>Dikarya</taxon>
        <taxon>Basidiomycota</taxon>
        <taxon>Pucciniomycotina</taxon>
        <taxon>Pucciniomycetes</taxon>
        <taxon>Pucciniales</taxon>
        <taxon>Pucciniaceae</taxon>
        <taxon>Puccinia</taxon>
    </lineage>
</organism>
<evidence type="ECO:0000259" key="15">
    <source>
        <dbReference type="SMART" id="SM00865"/>
    </source>
</evidence>
<comment type="caution">
    <text evidence="16">The sequence shown here is derived from an EMBL/GenBank/DDBJ whole genome shotgun (WGS) entry which is preliminary data.</text>
</comment>
<comment type="subcellular location">
    <subcellularLocation>
        <location evidence="2">Cytoplasm</location>
        <location evidence="2">Cytoskeleton</location>
    </subcellularLocation>
</comment>
<dbReference type="PRINTS" id="PR01162">
    <property type="entry name" value="ALPHATUBULIN"/>
</dbReference>
<dbReference type="Pfam" id="PF00091">
    <property type="entry name" value="Tubulin"/>
    <property type="match status" value="1"/>
</dbReference>
<dbReference type="SMART" id="SM00865">
    <property type="entry name" value="Tubulin_C"/>
    <property type="match status" value="1"/>
</dbReference>
<dbReference type="EMBL" id="PKSM01000133">
    <property type="protein sequence ID" value="POW08852.1"/>
    <property type="molecule type" value="Genomic_DNA"/>
</dbReference>
<feature type="domain" description="Tubulin/FtsZ 2-layer sandwich" evidence="15">
    <location>
        <begin position="252"/>
        <end position="397"/>
    </location>
</feature>
<dbReference type="SUPFAM" id="SSF55307">
    <property type="entry name" value="Tubulin C-terminal domain-like"/>
    <property type="match status" value="1"/>
</dbReference>